<feature type="domain" description="DUF8003" evidence="2">
    <location>
        <begin position="39"/>
        <end position="113"/>
    </location>
</feature>
<keyword evidence="4" id="KW-1185">Reference proteome</keyword>
<dbReference type="SMART" id="SM01411">
    <property type="entry name" value="Ephrin_rec_like"/>
    <property type="match status" value="1"/>
</dbReference>
<accession>A0A4S8JTV6</accession>
<feature type="transmembrane region" description="Helical" evidence="1">
    <location>
        <begin position="127"/>
        <end position="149"/>
    </location>
</feature>
<evidence type="ECO:0000313" key="4">
    <source>
        <dbReference type="Proteomes" id="UP000317650"/>
    </source>
</evidence>
<reference evidence="3 4" key="1">
    <citation type="journal article" date="2019" name="Nat. Plants">
        <title>Genome sequencing of Musa balbisiana reveals subgenome evolution and function divergence in polyploid bananas.</title>
        <authorList>
            <person name="Yao X."/>
        </authorList>
    </citation>
    <scope>NUCLEOTIDE SEQUENCE [LARGE SCALE GENOMIC DNA]</scope>
    <source>
        <strain evidence="4">cv. DH-PKW</strain>
        <tissue evidence="3">Leaves</tissue>
    </source>
</reference>
<sequence length="689" mass="76957">MLLSPAEAEVEVEAMLVRFGKPGGGTGSNGGYHGEEGTITGKKCPKGLYGTFCTECPVGTYKDVVGSNSSLCVPCSLDVLPRRANFIYVRGGVTQPSCPYKCLSEKYKMPNCYTPLEDLMYTFGGPWPFAILLSFLLVIIALLLSALRIKMIGSDLSYRSASSMQHDVSDSFPYLLSLAEGLAELKKLKAMCTGCTSWAQIHSESLGIFLTLRQMQLLELYEDAFNRFIDGINSVAAYEWWEGSVHSILSVLAYPCAWSWKQWRRRKKIHRLQEYVKSEYDHSCLRSCRSRALYKGMKVGSSPDLMVAYIDFFLGGDEKRLDVASTIQKRFPMCIIFGGDGSYMSPYYLHSDTLLTNLLGQYVSTAIWNRLVAGFNAQLRTVRQGCIRSALYPVVAWTNSHANSQLEHRGVRVELGWFQATASGYYQLGILVALNEYFFNNVHRSDMLDTSNSPRCARNMKNSSVSSKILKPLQQSQPCTSHTMSCKKLTGGVNGGIINEVTLKSLDYRRDYLFPLSLLLQNTRPVGFQETLQLLICIMLLGDFSVTLLTLVQFYWISLGAFLAVLLILPLSLLSPFPAGLNALFSRGPKRSSLARVYALWNATSIVNIMVAFVCGILYSGFSPTELGGNLDTSKLREDNGWWLLLIILLLIKSLQACLVNRHIANLEIQDLSLFSPDTEKFWAIEKNI</sequence>
<dbReference type="EMBL" id="PYDT01000003">
    <property type="protein sequence ID" value="THU65589.1"/>
    <property type="molecule type" value="Genomic_DNA"/>
</dbReference>
<feature type="transmembrane region" description="Helical" evidence="1">
    <location>
        <begin position="597"/>
        <end position="622"/>
    </location>
</feature>
<dbReference type="Pfam" id="PF26010">
    <property type="entry name" value="DUF8003"/>
    <property type="match status" value="1"/>
</dbReference>
<gene>
    <name evidence="3" type="ORF">C4D60_Mb05t05230</name>
</gene>
<keyword evidence="1" id="KW-0472">Membrane</keyword>
<dbReference type="PANTHER" id="PTHR31513">
    <property type="entry name" value="EPHRIN TYPE-B RECEPTOR"/>
    <property type="match status" value="1"/>
</dbReference>
<evidence type="ECO:0000313" key="3">
    <source>
        <dbReference type="EMBL" id="THU65589.1"/>
    </source>
</evidence>
<evidence type="ECO:0000256" key="1">
    <source>
        <dbReference type="SAM" id="Phobius"/>
    </source>
</evidence>
<name>A0A4S8JTV6_MUSBA</name>
<feature type="transmembrane region" description="Helical" evidence="1">
    <location>
        <begin position="562"/>
        <end position="585"/>
    </location>
</feature>
<organism evidence="3 4">
    <name type="scientific">Musa balbisiana</name>
    <name type="common">Banana</name>
    <dbReference type="NCBI Taxonomy" id="52838"/>
    <lineage>
        <taxon>Eukaryota</taxon>
        <taxon>Viridiplantae</taxon>
        <taxon>Streptophyta</taxon>
        <taxon>Embryophyta</taxon>
        <taxon>Tracheophyta</taxon>
        <taxon>Spermatophyta</taxon>
        <taxon>Magnoliopsida</taxon>
        <taxon>Liliopsida</taxon>
        <taxon>Zingiberales</taxon>
        <taxon>Musaceae</taxon>
        <taxon>Musa</taxon>
    </lineage>
</organism>
<keyword evidence="1" id="KW-1133">Transmembrane helix</keyword>
<comment type="caution">
    <text evidence="3">The sequence shown here is derived from an EMBL/GenBank/DDBJ whole genome shotgun (WGS) entry which is preliminary data.</text>
</comment>
<keyword evidence="1" id="KW-0812">Transmembrane</keyword>
<dbReference type="Proteomes" id="UP000317650">
    <property type="component" value="Chromosome 5"/>
</dbReference>
<feature type="transmembrane region" description="Helical" evidence="1">
    <location>
        <begin position="534"/>
        <end position="556"/>
    </location>
</feature>
<evidence type="ECO:0000259" key="2">
    <source>
        <dbReference type="Pfam" id="PF26010"/>
    </source>
</evidence>
<feature type="transmembrane region" description="Helical" evidence="1">
    <location>
        <begin position="642"/>
        <end position="660"/>
    </location>
</feature>
<protein>
    <recommendedName>
        <fullName evidence="2">DUF8003 domain-containing protein</fullName>
    </recommendedName>
</protein>
<dbReference type="AlphaFoldDB" id="A0A4S8JTV6"/>
<dbReference type="STRING" id="52838.A0A4S8JTV6"/>
<dbReference type="InterPro" id="IPR058316">
    <property type="entry name" value="DUF8003"/>
</dbReference>
<proteinExistence type="predicted"/>
<dbReference type="PANTHER" id="PTHR31513:SF2">
    <property type="entry name" value="MRAZ"/>
    <property type="match status" value="1"/>
</dbReference>